<keyword evidence="1" id="KW-0560">Oxidoreductase</keyword>
<dbReference type="Gene3D" id="3.40.50.720">
    <property type="entry name" value="NAD(P)-binding Rossmann-like Domain"/>
    <property type="match status" value="1"/>
</dbReference>
<protein>
    <submittedName>
        <fullName evidence="4">Gfo/Idh/MocA family oxidoreductase</fullName>
    </submittedName>
</protein>
<reference evidence="4 5" key="1">
    <citation type="submission" date="2024-06" db="EMBL/GenBank/DDBJ databases">
        <title>The Natural Products Discovery Center: Release of the First 8490 Sequenced Strains for Exploring Actinobacteria Biosynthetic Diversity.</title>
        <authorList>
            <person name="Kalkreuter E."/>
            <person name="Kautsar S.A."/>
            <person name="Yang D."/>
            <person name="Bader C.D."/>
            <person name="Teijaro C.N."/>
            <person name="Fluegel L."/>
            <person name="Davis C.M."/>
            <person name="Simpson J.R."/>
            <person name="Lauterbach L."/>
            <person name="Steele A.D."/>
            <person name="Gui C."/>
            <person name="Meng S."/>
            <person name="Li G."/>
            <person name="Viehrig K."/>
            <person name="Ye F."/>
            <person name="Su P."/>
            <person name="Kiefer A.F."/>
            <person name="Nichols A."/>
            <person name="Cepeda A.J."/>
            <person name="Yan W."/>
            <person name="Fan B."/>
            <person name="Jiang Y."/>
            <person name="Adhikari A."/>
            <person name="Zheng C.-J."/>
            <person name="Schuster L."/>
            <person name="Cowan T.M."/>
            <person name="Smanski M.J."/>
            <person name="Chevrette M.G."/>
            <person name="De Carvalho L.P.S."/>
            <person name="Shen B."/>
        </authorList>
    </citation>
    <scope>NUCLEOTIDE SEQUENCE [LARGE SCALE GENOMIC DNA]</scope>
    <source>
        <strain evidence="4 5">NPDC048946</strain>
    </source>
</reference>
<gene>
    <name evidence="4" type="ORF">AB0C36_28570</name>
</gene>
<dbReference type="SUPFAM" id="SSF51735">
    <property type="entry name" value="NAD(P)-binding Rossmann-fold domains"/>
    <property type="match status" value="1"/>
</dbReference>
<evidence type="ECO:0000259" key="2">
    <source>
        <dbReference type="Pfam" id="PF01408"/>
    </source>
</evidence>
<dbReference type="Pfam" id="PF22725">
    <property type="entry name" value="GFO_IDH_MocA_C3"/>
    <property type="match status" value="1"/>
</dbReference>
<evidence type="ECO:0000313" key="4">
    <source>
        <dbReference type="EMBL" id="MEU8137453.1"/>
    </source>
</evidence>
<dbReference type="RefSeq" id="WP_358359373.1">
    <property type="nucleotide sequence ID" value="NZ_JBEZFP010000089.1"/>
</dbReference>
<organism evidence="4 5">
    <name type="scientific">Streptodolium elevatio</name>
    <dbReference type="NCBI Taxonomy" id="3157996"/>
    <lineage>
        <taxon>Bacteria</taxon>
        <taxon>Bacillati</taxon>
        <taxon>Actinomycetota</taxon>
        <taxon>Actinomycetes</taxon>
        <taxon>Kitasatosporales</taxon>
        <taxon>Streptomycetaceae</taxon>
        <taxon>Streptodolium</taxon>
    </lineage>
</organism>
<dbReference type="InterPro" id="IPR055170">
    <property type="entry name" value="GFO_IDH_MocA-like_dom"/>
</dbReference>
<evidence type="ECO:0000259" key="3">
    <source>
        <dbReference type="Pfam" id="PF22725"/>
    </source>
</evidence>
<sequence>MRQGTGLGAMTDDKLGVVIVGTGFGCLTHLPAFRDAGFEVRALVGRDPEKTAARAERFGVPHALTSLGEALALDGVDAVSVATPPHTHRDIVVQAVEAGKHVVCEKPFAADLGEARQMLGAAEKAGVVHMLGTEFRWSTSQALLARLIAQGAVGTPRLATWLLHIPVLAGPDAGIPDWWGRAEDGGGWLGAHATHWVDQIRYTLGEFEGVSAGLPIVSDRPGQTAEDTFNIRFRTVTGVEGSLQSSAGVYGPPLMITRVAGTHGSAWVEFDDVYVGDAEGDRKVEVPEDLANPAPEPPPGDLLHTAYDLLHCMGIDRAPYARLAGVFRDRILGREVPADPPVATFADGVAGQAVMDAVRRSAAENTWVAVDPA</sequence>
<name>A0ABV3DNX5_9ACTN</name>
<dbReference type="InterPro" id="IPR036291">
    <property type="entry name" value="NAD(P)-bd_dom_sf"/>
</dbReference>
<proteinExistence type="predicted"/>
<keyword evidence="5" id="KW-1185">Reference proteome</keyword>
<accession>A0ABV3DNX5</accession>
<evidence type="ECO:0000313" key="5">
    <source>
        <dbReference type="Proteomes" id="UP001551482"/>
    </source>
</evidence>
<dbReference type="InterPro" id="IPR000683">
    <property type="entry name" value="Gfo/Idh/MocA-like_OxRdtase_N"/>
</dbReference>
<dbReference type="Proteomes" id="UP001551482">
    <property type="component" value="Unassembled WGS sequence"/>
</dbReference>
<dbReference type="PANTHER" id="PTHR43818">
    <property type="entry name" value="BCDNA.GH03377"/>
    <property type="match status" value="1"/>
</dbReference>
<dbReference type="PROSITE" id="PS51257">
    <property type="entry name" value="PROKAR_LIPOPROTEIN"/>
    <property type="match status" value="1"/>
</dbReference>
<feature type="domain" description="GFO/IDH/MocA-like oxidoreductase" evidence="3">
    <location>
        <begin position="144"/>
        <end position="266"/>
    </location>
</feature>
<dbReference type="Pfam" id="PF01408">
    <property type="entry name" value="GFO_IDH_MocA"/>
    <property type="match status" value="1"/>
</dbReference>
<dbReference type="InterPro" id="IPR050463">
    <property type="entry name" value="Gfo/Idh/MocA_oxidrdct_glycsds"/>
</dbReference>
<feature type="domain" description="Gfo/Idh/MocA-like oxidoreductase N-terminal" evidence="2">
    <location>
        <begin position="16"/>
        <end position="132"/>
    </location>
</feature>
<dbReference type="SUPFAM" id="SSF55347">
    <property type="entry name" value="Glyceraldehyde-3-phosphate dehydrogenase-like, C-terminal domain"/>
    <property type="match status" value="1"/>
</dbReference>
<dbReference type="EMBL" id="JBEZFP010000089">
    <property type="protein sequence ID" value="MEU8137453.1"/>
    <property type="molecule type" value="Genomic_DNA"/>
</dbReference>
<comment type="caution">
    <text evidence="4">The sequence shown here is derived from an EMBL/GenBank/DDBJ whole genome shotgun (WGS) entry which is preliminary data.</text>
</comment>
<dbReference type="Gene3D" id="3.30.360.10">
    <property type="entry name" value="Dihydrodipicolinate Reductase, domain 2"/>
    <property type="match status" value="1"/>
</dbReference>
<evidence type="ECO:0000256" key="1">
    <source>
        <dbReference type="ARBA" id="ARBA00023002"/>
    </source>
</evidence>
<dbReference type="PANTHER" id="PTHR43818:SF11">
    <property type="entry name" value="BCDNA.GH03377"/>
    <property type="match status" value="1"/>
</dbReference>